<keyword evidence="1" id="KW-0378">Hydrolase</keyword>
<proteinExistence type="predicted"/>
<evidence type="ECO:0000313" key="2">
    <source>
        <dbReference type="Proteomes" id="UP000682782"/>
    </source>
</evidence>
<name>A0AC61N583_9FIRM</name>
<dbReference type="EMBL" id="CP068393">
    <property type="protein sequence ID" value="QUC66856.1"/>
    <property type="molecule type" value="Genomic_DNA"/>
</dbReference>
<keyword evidence="1" id="KW-0031">Aminopeptidase</keyword>
<reference evidence="1" key="1">
    <citation type="submission" date="2021-01" db="EMBL/GenBank/DDBJ databases">
        <title>Complete genome sequence of Clostridiales bacterium R-7.</title>
        <authorList>
            <person name="Mahoney-Kurpe S.C."/>
            <person name="Palevich N."/>
            <person name="Koike S."/>
            <person name="Moon C.D."/>
            <person name="Attwood G.T."/>
        </authorList>
    </citation>
    <scope>NUCLEOTIDE SEQUENCE</scope>
    <source>
        <strain evidence="1">R-7</strain>
    </source>
</reference>
<keyword evidence="1" id="KW-0645">Protease</keyword>
<evidence type="ECO:0000313" key="1">
    <source>
        <dbReference type="EMBL" id="QUC66856.1"/>
    </source>
</evidence>
<sequence length="419" mass="46136">MDRLEQFLNFAEQSPTAFHAAAGFREMLKNAGFTELKETDPWLVDAGGKYFVVRNDSAVIAFEVPETGFSPFRIVAAHGDSPAFKLKENFEDAGDHYVRLNVERYGGMIMSSWLDRPLSVAGRLAVREGDGVGIRLVNLDRDAVLIPNQPIHFNREINDGFKYDPQTDLLPLYGNQDAKGGLMEEVAEAAGVRREDILSHDLFLYSRERATVWGAGDAFFSCARIDDLECAWAGMATLAESSARDAVNVCAVFDNEEVGSSTRQGADSSFLYDTLTRMGFALGASDGEIRAAIAGSFMVSADNAHAVHPNHPEKFDRQNRSYMNEGVVIKHNANQKYTTDAVSSARFALICERAGVPVQHFVNRSDLLGGSTLGNISNTHVSMDTVDIGLPQLAMHSLYETAGTKDLEYLLKALEEFWK</sequence>
<gene>
    <name evidence="1" type="ORF">JYE49_13575</name>
</gene>
<organism evidence="1 2">
    <name type="scientific">Aristaeella hokkaidonensis</name>
    <dbReference type="NCBI Taxonomy" id="3046382"/>
    <lineage>
        <taxon>Bacteria</taxon>
        <taxon>Bacillati</taxon>
        <taxon>Bacillota</taxon>
        <taxon>Clostridia</taxon>
        <taxon>Eubacteriales</taxon>
        <taxon>Aristaeellaceae</taxon>
        <taxon>Aristaeella</taxon>
    </lineage>
</organism>
<protein>
    <submittedName>
        <fullName evidence="1">M18 family aminopeptidase</fullName>
    </submittedName>
</protein>
<keyword evidence="2" id="KW-1185">Reference proteome</keyword>
<dbReference type="Proteomes" id="UP000682782">
    <property type="component" value="Chromosome"/>
</dbReference>
<accession>A0AC61N583</accession>